<dbReference type="Gene3D" id="2.40.50.90">
    <property type="match status" value="1"/>
</dbReference>
<dbReference type="SUPFAM" id="SSF50199">
    <property type="entry name" value="Staphylococcal nuclease"/>
    <property type="match status" value="1"/>
</dbReference>
<sequence>MPMLLIKGNFHLSGHTRPDGDTVPFIPDYVGEWKLVQGCHKPEPAADGHVDVRLEGIDALETHYSGNYGTEERQPRKFADAATDAMLTWLGFTDIRRTLDLQTGHETISATPDRVPGYILTRGSDVFGRCVALVVPGPPVGASGYEIDVRATLLEKTANQHLLAEGLAYPTFYSGFPAELRRAMTAAALTAKADPGKGIWNITSDTLGDVTLTGAKVTGMASITDNGAVILPKLFRRLKEYLSLGNTSLACFPAYLGGAADKFRVLSADHESKLITGLHNVVEITNGETVKMTHPSEELLFDEK</sequence>
<dbReference type="RefSeq" id="WP_126917604.1">
    <property type="nucleotide sequence ID" value="NZ_CP034587.1"/>
</dbReference>
<accession>A0A3Q9FYV0</accession>
<proteinExistence type="predicted"/>
<reference evidence="1 2" key="1">
    <citation type="submission" date="2018-12" db="EMBL/GenBank/DDBJ databases">
        <title>The whole draft genome of Streptomyce luteoverticillatus CGMCC 15060.</title>
        <authorList>
            <person name="Feng Z."/>
            <person name="Chen G."/>
            <person name="Zhang J."/>
            <person name="Zhu H."/>
            <person name="Yu X."/>
            <person name="Zhang W."/>
            <person name="Zhang X."/>
        </authorList>
    </citation>
    <scope>NUCLEOTIDE SEQUENCE [LARGE SCALE GENOMIC DNA]</scope>
    <source>
        <strain evidence="1 2">CGMCC 15060</strain>
    </source>
</reference>
<evidence type="ECO:0000313" key="2">
    <source>
        <dbReference type="Proteomes" id="UP000267900"/>
    </source>
</evidence>
<organism evidence="1 2">
    <name type="scientific">Streptomyces luteoverticillatus</name>
    <name type="common">Streptoverticillium luteoverticillatus</name>
    <dbReference type="NCBI Taxonomy" id="66425"/>
    <lineage>
        <taxon>Bacteria</taxon>
        <taxon>Bacillati</taxon>
        <taxon>Actinomycetota</taxon>
        <taxon>Actinomycetes</taxon>
        <taxon>Kitasatosporales</taxon>
        <taxon>Streptomycetaceae</taxon>
        <taxon>Streptomyces</taxon>
    </lineage>
</organism>
<dbReference type="AlphaFoldDB" id="A0A3Q9FYV0"/>
<protein>
    <submittedName>
        <fullName evidence="1">Nuclease</fullName>
    </submittedName>
</protein>
<evidence type="ECO:0000313" key="1">
    <source>
        <dbReference type="EMBL" id="AZQ75102.1"/>
    </source>
</evidence>
<dbReference type="InterPro" id="IPR035437">
    <property type="entry name" value="SNase_OB-fold_sf"/>
</dbReference>
<name>A0A3Q9FYV0_STRLT</name>
<dbReference type="Proteomes" id="UP000267900">
    <property type="component" value="Chromosome"/>
</dbReference>
<dbReference type="OrthoDB" id="7065322at2"/>
<gene>
    <name evidence="1" type="ORF">EKH77_31645</name>
</gene>
<dbReference type="EMBL" id="CP034587">
    <property type="protein sequence ID" value="AZQ75102.1"/>
    <property type="molecule type" value="Genomic_DNA"/>
</dbReference>
<keyword evidence="2" id="KW-1185">Reference proteome</keyword>